<dbReference type="GO" id="GO:1990904">
    <property type="term" value="C:ribonucleoprotein complex"/>
    <property type="evidence" value="ECO:0007669"/>
    <property type="project" value="UniProtKB-KW"/>
</dbReference>
<dbReference type="GO" id="GO:0019843">
    <property type="term" value="F:rRNA binding"/>
    <property type="evidence" value="ECO:0007669"/>
    <property type="project" value="UniProtKB-UniRule"/>
</dbReference>
<dbReference type="PANTHER" id="PTHR21349:SF0">
    <property type="entry name" value="LARGE RIBOSOMAL SUBUNIT PROTEIN BL21M"/>
    <property type="match status" value="1"/>
</dbReference>
<dbReference type="Proteomes" id="UP000315750">
    <property type="component" value="Chromosome"/>
</dbReference>
<dbReference type="GO" id="GO:0003735">
    <property type="term" value="F:structural constituent of ribosome"/>
    <property type="evidence" value="ECO:0007669"/>
    <property type="project" value="InterPro"/>
</dbReference>
<evidence type="ECO:0000256" key="3">
    <source>
        <dbReference type="ARBA" id="ARBA00023274"/>
    </source>
</evidence>
<gene>
    <name evidence="4 6" type="primary">rplU</name>
    <name evidence="6" type="ORF">Pan181_04160</name>
</gene>
<sequence length="103" mass="11218">MYAIIADGGRQLKVEEGQELNLAYRDAAKGDKLTLDQVLAIGGVDDVKLGAPTIEGASVTAEIIGTTQGEKVEVQKLRRRKNSRRHTGHRAMFTRVKIESISA</sequence>
<dbReference type="GO" id="GO:0005840">
    <property type="term" value="C:ribosome"/>
    <property type="evidence" value="ECO:0007669"/>
    <property type="project" value="UniProtKB-KW"/>
</dbReference>
<keyword evidence="3 4" id="KW-0687">Ribonucleoprotein</keyword>
<comment type="function">
    <text evidence="4 5">This protein binds to 23S rRNA in the presence of protein L20.</text>
</comment>
<dbReference type="OrthoDB" id="9813334at2"/>
<evidence type="ECO:0000256" key="2">
    <source>
        <dbReference type="ARBA" id="ARBA00022980"/>
    </source>
</evidence>
<comment type="subunit">
    <text evidence="4">Part of the 50S ribosomal subunit. Contacts protein L20.</text>
</comment>
<dbReference type="RefSeq" id="WP_145245246.1">
    <property type="nucleotide sequence ID" value="NZ_CP036278.1"/>
</dbReference>
<keyword evidence="2 4" id="KW-0689">Ribosomal protein</keyword>
<evidence type="ECO:0000313" key="7">
    <source>
        <dbReference type="Proteomes" id="UP000315750"/>
    </source>
</evidence>
<evidence type="ECO:0000256" key="5">
    <source>
        <dbReference type="RuleBase" id="RU000562"/>
    </source>
</evidence>
<dbReference type="HAMAP" id="MF_01363">
    <property type="entry name" value="Ribosomal_bL21"/>
    <property type="match status" value="1"/>
</dbReference>
<name>A0A518AHN5_9BACT</name>
<accession>A0A518AHN5</accession>
<keyword evidence="4 5" id="KW-0694">RNA-binding</keyword>
<evidence type="ECO:0000256" key="4">
    <source>
        <dbReference type="HAMAP-Rule" id="MF_01363"/>
    </source>
</evidence>
<dbReference type="InterPro" id="IPR028909">
    <property type="entry name" value="bL21-like"/>
</dbReference>
<dbReference type="GO" id="GO:0005737">
    <property type="term" value="C:cytoplasm"/>
    <property type="evidence" value="ECO:0007669"/>
    <property type="project" value="UniProtKB-ARBA"/>
</dbReference>
<proteinExistence type="inferred from homology"/>
<organism evidence="6 7">
    <name type="scientific">Aeoliella mucimassa</name>
    <dbReference type="NCBI Taxonomy" id="2527972"/>
    <lineage>
        <taxon>Bacteria</taxon>
        <taxon>Pseudomonadati</taxon>
        <taxon>Planctomycetota</taxon>
        <taxon>Planctomycetia</taxon>
        <taxon>Pirellulales</taxon>
        <taxon>Lacipirellulaceae</taxon>
        <taxon>Aeoliella</taxon>
    </lineage>
</organism>
<dbReference type="Pfam" id="PF00829">
    <property type="entry name" value="Ribosomal_L21p"/>
    <property type="match status" value="1"/>
</dbReference>
<reference evidence="6 7" key="1">
    <citation type="submission" date="2019-02" db="EMBL/GenBank/DDBJ databases">
        <title>Deep-cultivation of Planctomycetes and their phenomic and genomic characterization uncovers novel biology.</title>
        <authorList>
            <person name="Wiegand S."/>
            <person name="Jogler M."/>
            <person name="Boedeker C."/>
            <person name="Pinto D."/>
            <person name="Vollmers J."/>
            <person name="Rivas-Marin E."/>
            <person name="Kohn T."/>
            <person name="Peeters S.H."/>
            <person name="Heuer A."/>
            <person name="Rast P."/>
            <person name="Oberbeckmann S."/>
            <person name="Bunk B."/>
            <person name="Jeske O."/>
            <person name="Meyerdierks A."/>
            <person name="Storesund J.E."/>
            <person name="Kallscheuer N."/>
            <person name="Luecker S."/>
            <person name="Lage O.M."/>
            <person name="Pohl T."/>
            <person name="Merkel B.J."/>
            <person name="Hornburger P."/>
            <person name="Mueller R.-W."/>
            <person name="Bruemmer F."/>
            <person name="Labrenz M."/>
            <person name="Spormann A.M."/>
            <person name="Op den Camp H."/>
            <person name="Overmann J."/>
            <person name="Amann R."/>
            <person name="Jetten M.S.M."/>
            <person name="Mascher T."/>
            <person name="Medema M.H."/>
            <person name="Devos D.P."/>
            <person name="Kaster A.-K."/>
            <person name="Ovreas L."/>
            <person name="Rohde M."/>
            <person name="Galperin M.Y."/>
            <person name="Jogler C."/>
        </authorList>
    </citation>
    <scope>NUCLEOTIDE SEQUENCE [LARGE SCALE GENOMIC DNA]</scope>
    <source>
        <strain evidence="6 7">Pan181</strain>
    </source>
</reference>
<evidence type="ECO:0000313" key="6">
    <source>
        <dbReference type="EMBL" id="QDU54236.1"/>
    </source>
</evidence>
<protein>
    <recommendedName>
        <fullName evidence="4">Large ribosomal subunit protein bL21</fullName>
    </recommendedName>
</protein>
<dbReference type="InterPro" id="IPR036164">
    <property type="entry name" value="bL21-like_sf"/>
</dbReference>
<dbReference type="GO" id="GO:0006412">
    <property type="term" value="P:translation"/>
    <property type="evidence" value="ECO:0007669"/>
    <property type="project" value="UniProtKB-UniRule"/>
</dbReference>
<dbReference type="PANTHER" id="PTHR21349">
    <property type="entry name" value="50S RIBOSOMAL PROTEIN L21"/>
    <property type="match status" value="1"/>
</dbReference>
<keyword evidence="7" id="KW-1185">Reference proteome</keyword>
<keyword evidence="4 5" id="KW-0699">rRNA-binding</keyword>
<evidence type="ECO:0000256" key="1">
    <source>
        <dbReference type="ARBA" id="ARBA00008563"/>
    </source>
</evidence>
<dbReference type="SUPFAM" id="SSF141091">
    <property type="entry name" value="L21p-like"/>
    <property type="match status" value="1"/>
</dbReference>
<dbReference type="EMBL" id="CP036278">
    <property type="protein sequence ID" value="QDU54236.1"/>
    <property type="molecule type" value="Genomic_DNA"/>
</dbReference>
<dbReference type="KEGG" id="amuc:Pan181_04160"/>
<dbReference type="AlphaFoldDB" id="A0A518AHN5"/>
<comment type="similarity">
    <text evidence="1 4 5">Belongs to the bacterial ribosomal protein bL21 family.</text>
</comment>
<dbReference type="InterPro" id="IPR001787">
    <property type="entry name" value="Ribosomal_bL21"/>
</dbReference>
<dbReference type="NCBIfam" id="TIGR00061">
    <property type="entry name" value="L21"/>
    <property type="match status" value="1"/>
</dbReference>